<dbReference type="RefSeq" id="WP_052077128.1">
    <property type="nucleotide sequence ID" value="NZ_JPVU01000023.1"/>
</dbReference>
<reference evidence="2 3" key="1">
    <citation type="submission" date="2014-08" db="EMBL/GenBank/DDBJ databases">
        <title>Genome sequence of Tetragenococcus muriaticus.</title>
        <authorList>
            <person name="Chuea-nongthon C."/>
            <person name="Rodtong S."/>
            <person name="Yongsawatdigul J."/>
            <person name="Steele J.L."/>
            <person name="Liu X.-y."/>
            <person name="Speers J."/>
            <person name="Glasner J.D."/>
            <person name="Neeno-Eckwall E.C."/>
        </authorList>
    </citation>
    <scope>NUCLEOTIDE SEQUENCE [LARGE SCALE GENOMIC DNA]</scope>
    <source>
        <strain evidence="2 3">PMC-11-5</strain>
    </source>
</reference>
<evidence type="ECO:0000313" key="3">
    <source>
        <dbReference type="Proteomes" id="UP000029380"/>
    </source>
</evidence>
<proteinExistence type="predicted"/>
<accession>A0A091C6Y7</accession>
<dbReference type="PATRIC" id="fig|1302649.3.peg.223"/>
<feature type="region of interest" description="Disordered" evidence="1">
    <location>
        <begin position="88"/>
        <end position="107"/>
    </location>
</feature>
<sequence>MKETKDKPVVFQGTGYRIVQFDKRNLELQIYVKNKYQFRGYFQTVEAALANLICYAPALTESAKHDIKSYVKTIVETKENAVKDIQRELHKEPITNGASETEDDLFN</sequence>
<dbReference type="Proteomes" id="UP000029380">
    <property type="component" value="Unassembled WGS sequence"/>
</dbReference>
<dbReference type="OrthoDB" id="9809354at2"/>
<dbReference type="EMBL" id="JPVU01000023">
    <property type="protein sequence ID" value="KFN93626.1"/>
    <property type="molecule type" value="Genomic_DNA"/>
</dbReference>
<dbReference type="AlphaFoldDB" id="A0A091C6Y7"/>
<gene>
    <name evidence="2" type="ORF">TMUPMC115_0224</name>
</gene>
<protein>
    <submittedName>
        <fullName evidence="2">Uncharacterized protein</fullName>
    </submittedName>
</protein>
<name>A0A091C6Y7_9ENTE</name>
<evidence type="ECO:0000313" key="2">
    <source>
        <dbReference type="EMBL" id="KFN93626.1"/>
    </source>
</evidence>
<comment type="caution">
    <text evidence="2">The sequence shown here is derived from an EMBL/GenBank/DDBJ whole genome shotgun (WGS) entry which is preliminary data.</text>
</comment>
<evidence type="ECO:0000256" key="1">
    <source>
        <dbReference type="SAM" id="MobiDB-lite"/>
    </source>
</evidence>
<organism evidence="2 3">
    <name type="scientific">Tetragenococcus muriaticus PMC-11-5</name>
    <dbReference type="NCBI Taxonomy" id="1302649"/>
    <lineage>
        <taxon>Bacteria</taxon>
        <taxon>Bacillati</taxon>
        <taxon>Bacillota</taxon>
        <taxon>Bacilli</taxon>
        <taxon>Lactobacillales</taxon>
        <taxon>Enterococcaceae</taxon>
        <taxon>Tetragenococcus</taxon>
    </lineage>
</organism>